<reference evidence="1" key="1">
    <citation type="submission" date="2017-11" db="EMBL/GenBank/DDBJ databases">
        <title>Comparative genomic and phylogenomic analyses of the family Idiomarinaceae.</title>
        <authorList>
            <person name="Liu Y."/>
            <person name="Shao Z."/>
        </authorList>
    </citation>
    <scope>NUCLEOTIDE SEQUENCE</scope>
    <source>
        <strain evidence="1">PIN1</strain>
    </source>
</reference>
<proteinExistence type="predicted"/>
<evidence type="ECO:0000313" key="1">
    <source>
        <dbReference type="EMBL" id="RZQ56204.1"/>
    </source>
</evidence>
<protein>
    <submittedName>
        <fullName evidence="1">Uncharacterized protein</fullName>
    </submittedName>
</protein>
<organism evidence="1 2">
    <name type="scientific">Pseudidiomarina tainanensis</name>
    <dbReference type="NCBI Taxonomy" id="502365"/>
    <lineage>
        <taxon>Bacteria</taxon>
        <taxon>Pseudomonadati</taxon>
        <taxon>Pseudomonadota</taxon>
        <taxon>Gammaproteobacteria</taxon>
        <taxon>Alteromonadales</taxon>
        <taxon>Idiomarinaceae</taxon>
        <taxon>Pseudidiomarina</taxon>
    </lineage>
</organism>
<comment type="caution">
    <text evidence="1">The sequence shown here is derived from an EMBL/GenBank/DDBJ whole genome shotgun (WGS) entry which is preliminary data.</text>
</comment>
<keyword evidence="2" id="KW-1185">Reference proteome</keyword>
<gene>
    <name evidence="1" type="ORF">CWI82_02525</name>
</gene>
<dbReference type="EMBL" id="PIQJ01000001">
    <property type="protein sequence ID" value="RZQ56204.1"/>
    <property type="molecule type" value="Genomic_DNA"/>
</dbReference>
<name>A0ACD2HJ63_9GAMM</name>
<sequence length="136" mass="15296">MNGFGTAKKSLLTVMSTALLLTSGATGAQPALATFGDDVALLFCSQVRHNNSQDFRNKLREYRLRIRDIYPRIRCNGESMIQFAHHSGSAEIGRFIANSVLIRDLYDVGDVSWARQLPQQNSIRQVIEERLQQVSQ</sequence>
<accession>A0ACD2HJ63</accession>
<dbReference type="Proteomes" id="UP000293092">
    <property type="component" value="Unassembled WGS sequence"/>
</dbReference>
<evidence type="ECO:0000313" key="2">
    <source>
        <dbReference type="Proteomes" id="UP000293092"/>
    </source>
</evidence>